<dbReference type="InterPro" id="IPR002818">
    <property type="entry name" value="DJ-1/PfpI"/>
</dbReference>
<reference evidence="5" key="1">
    <citation type="journal article" date="2014" name="Int. J. Syst. Evol. Microbiol.">
        <title>Complete genome of a new Firmicutes species belonging to the dominant human colonic microbiota ('Ruminococcus bicirculans') reveals two chromosomes and a selective capacity to utilize plant glucans.</title>
        <authorList>
            <consortium name="NISC Comparative Sequencing Program"/>
            <person name="Wegmann U."/>
            <person name="Louis P."/>
            <person name="Goesmann A."/>
            <person name="Henrissat B."/>
            <person name="Duncan S.H."/>
            <person name="Flint H.J."/>
        </authorList>
    </citation>
    <scope>NUCLEOTIDE SEQUENCE</scope>
    <source>
        <strain evidence="5">NBRC 110608</strain>
    </source>
</reference>
<sequence>MVKRILLVVTNVDHYEADPTHPTGLWLSELTHAWDVFEERGFEQTLVSPAGGKSPLEPRSLKFPTYDKSAKAWHADPQRMALLETTKSPDEIDSRDFDAIYFTGGHAVMFDFPGSEGLQRITREIFERGGVVGAVCHGYCGLRDTRLSSGQYLVAGRDLTGFSWREEVLARVDKLVPYNIEQEIQERGANYSKALLPFVSNAVVDGNLVTGQNPGSAKETAHKVAALL</sequence>
<keyword evidence="2" id="KW-0456">Lyase</keyword>
<evidence type="ECO:0000259" key="4">
    <source>
        <dbReference type="Pfam" id="PF01965"/>
    </source>
</evidence>
<feature type="domain" description="DJ-1/PfpI" evidence="4">
    <location>
        <begin position="28"/>
        <end position="225"/>
    </location>
</feature>
<evidence type="ECO:0000313" key="5">
    <source>
        <dbReference type="EMBL" id="BDZ59861.1"/>
    </source>
</evidence>
<evidence type="ECO:0000256" key="3">
    <source>
        <dbReference type="ARBA" id="ARBA00038493"/>
    </source>
</evidence>
<dbReference type="CDD" id="cd03141">
    <property type="entry name" value="GATase1_Hsp31_like"/>
    <property type="match status" value="1"/>
</dbReference>
<dbReference type="Gene3D" id="3.40.50.880">
    <property type="match status" value="1"/>
</dbReference>
<dbReference type="InterPro" id="IPR050325">
    <property type="entry name" value="Prot/Nucl_acid_deglycase"/>
</dbReference>
<evidence type="ECO:0000256" key="2">
    <source>
        <dbReference type="ARBA" id="ARBA00023239"/>
    </source>
</evidence>
<name>A0ABM8HFS4_9MICO</name>
<comment type="similarity">
    <text evidence="3">Belongs to the peptidase C56 family. HSP31-like subfamily.</text>
</comment>
<dbReference type="PANTHER" id="PTHR48094:SF11">
    <property type="entry name" value="GLUTATHIONE-INDEPENDENT GLYOXALASE HSP31-RELATED"/>
    <property type="match status" value="1"/>
</dbReference>
<dbReference type="InterPro" id="IPR029062">
    <property type="entry name" value="Class_I_gatase-like"/>
</dbReference>
<protein>
    <submittedName>
        <fullName evidence="5">Type 1 glutamine amidotransferase domain-containing protein</fullName>
    </submittedName>
</protein>
<proteinExistence type="inferred from homology"/>
<reference evidence="5" key="2">
    <citation type="submission" date="2023-02" db="EMBL/GenBank/DDBJ databases">
        <authorList>
            <person name="Sun Q."/>
            <person name="Mori K."/>
        </authorList>
    </citation>
    <scope>NUCLEOTIDE SEQUENCE</scope>
    <source>
        <strain evidence="5">NBRC 110608</strain>
    </source>
</reference>
<dbReference type="SUPFAM" id="SSF52317">
    <property type="entry name" value="Class I glutamine amidotransferase-like"/>
    <property type="match status" value="1"/>
</dbReference>
<dbReference type="EMBL" id="AP027735">
    <property type="protein sequence ID" value="BDZ59861.1"/>
    <property type="molecule type" value="Genomic_DNA"/>
</dbReference>
<keyword evidence="1" id="KW-0346">Stress response</keyword>
<keyword evidence="5" id="KW-0315">Glutamine amidotransferase</keyword>
<dbReference type="RefSeq" id="WP_289231716.1">
    <property type="nucleotide sequence ID" value="NZ_AP027735.1"/>
</dbReference>
<evidence type="ECO:0000256" key="1">
    <source>
        <dbReference type="ARBA" id="ARBA00023016"/>
    </source>
</evidence>
<accession>A0ABM8HFS4</accession>
<organism evidence="5">
    <name type="scientific">Barrientosiimonas endolithica</name>
    <dbReference type="NCBI Taxonomy" id="1535208"/>
    <lineage>
        <taxon>Bacteria</taxon>
        <taxon>Bacillati</taxon>
        <taxon>Actinomycetota</taxon>
        <taxon>Actinomycetes</taxon>
        <taxon>Micrococcales</taxon>
        <taxon>Dermacoccaceae</taxon>
        <taxon>Barrientosiimonas</taxon>
    </lineage>
</organism>
<dbReference type="PANTHER" id="PTHR48094">
    <property type="entry name" value="PROTEIN/NUCLEIC ACID DEGLYCASE DJ-1-RELATED"/>
    <property type="match status" value="1"/>
</dbReference>
<gene>
    <name evidence="5" type="ORF">GCM10025872_35180</name>
</gene>
<dbReference type="Pfam" id="PF01965">
    <property type="entry name" value="DJ-1_PfpI"/>
    <property type="match status" value="1"/>
</dbReference>